<protein>
    <submittedName>
        <fullName evidence="1">Uncharacterized protein</fullName>
    </submittedName>
</protein>
<sequence length="74" mass="8373">MQDGQSCRDLMTTTANRRIMKGCRMAVKPRSLANNCQYTKNEVMQDGQSCRDLMTTTDNRRIMKGCRTASHAAI</sequence>
<name>A0A2A6CIX2_PRIPA</name>
<gene>
    <name evidence="1" type="primary">WBGene00283852</name>
</gene>
<reference evidence="1" key="2">
    <citation type="submission" date="2022-06" db="UniProtKB">
        <authorList>
            <consortium name="EnsemblMetazoa"/>
        </authorList>
    </citation>
    <scope>IDENTIFICATION</scope>
    <source>
        <strain evidence="1">PS312</strain>
    </source>
</reference>
<dbReference type="Proteomes" id="UP000005239">
    <property type="component" value="Unassembled WGS sequence"/>
</dbReference>
<dbReference type="EnsemblMetazoa" id="PPA45483.1">
    <property type="protein sequence ID" value="PPA45483.1"/>
    <property type="gene ID" value="WBGene00283852"/>
</dbReference>
<reference evidence="2" key="1">
    <citation type="journal article" date="2008" name="Nat. Genet.">
        <title>The Pristionchus pacificus genome provides a unique perspective on nematode lifestyle and parasitism.</title>
        <authorList>
            <person name="Dieterich C."/>
            <person name="Clifton S.W."/>
            <person name="Schuster L.N."/>
            <person name="Chinwalla A."/>
            <person name="Delehaunty K."/>
            <person name="Dinkelacker I."/>
            <person name="Fulton L."/>
            <person name="Fulton R."/>
            <person name="Godfrey J."/>
            <person name="Minx P."/>
            <person name="Mitreva M."/>
            <person name="Roeseler W."/>
            <person name="Tian H."/>
            <person name="Witte H."/>
            <person name="Yang S.P."/>
            <person name="Wilson R.K."/>
            <person name="Sommer R.J."/>
        </authorList>
    </citation>
    <scope>NUCLEOTIDE SEQUENCE [LARGE SCALE GENOMIC DNA]</scope>
    <source>
        <strain evidence="2">PS312</strain>
    </source>
</reference>
<keyword evidence="2" id="KW-1185">Reference proteome</keyword>
<organism evidence="1 2">
    <name type="scientific">Pristionchus pacificus</name>
    <name type="common">Parasitic nematode worm</name>
    <dbReference type="NCBI Taxonomy" id="54126"/>
    <lineage>
        <taxon>Eukaryota</taxon>
        <taxon>Metazoa</taxon>
        <taxon>Ecdysozoa</taxon>
        <taxon>Nematoda</taxon>
        <taxon>Chromadorea</taxon>
        <taxon>Rhabditida</taxon>
        <taxon>Rhabditina</taxon>
        <taxon>Diplogasteromorpha</taxon>
        <taxon>Diplogasteroidea</taxon>
        <taxon>Neodiplogasteridae</taxon>
        <taxon>Pristionchus</taxon>
    </lineage>
</organism>
<proteinExistence type="predicted"/>
<dbReference type="AlphaFoldDB" id="A0A2A6CIX2"/>
<evidence type="ECO:0000313" key="1">
    <source>
        <dbReference type="EnsemblMetazoa" id="PPA45483.1"/>
    </source>
</evidence>
<accession>A0A8R1V3S3</accession>
<evidence type="ECO:0000313" key="2">
    <source>
        <dbReference type="Proteomes" id="UP000005239"/>
    </source>
</evidence>
<accession>A0A2A6CIX2</accession>